<evidence type="ECO:0000313" key="2">
    <source>
        <dbReference type="Proteomes" id="UP001176961"/>
    </source>
</evidence>
<dbReference type="EMBL" id="CATQJL010000223">
    <property type="protein sequence ID" value="CAJ0600141.1"/>
    <property type="molecule type" value="Genomic_DNA"/>
</dbReference>
<protein>
    <submittedName>
        <fullName evidence="1">Uncharacterized protein</fullName>
    </submittedName>
</protein>
<reference evidence="1" key="1">
    <citation type="submission" date="2023-07" db="EMBL/GenBank/DDBJ databases">
        <authorList>
            <consortium name="CYATHOMIX"/>
        </authorList>
    </citation>
    <scope>NUCLEOTIDE SEQUENCE</scope>
    <source>
        <strain evidence="1">N/A</strain>
    </source>
</reference>
<proteinExistence type="predicted"/>
<comment type="caution">
    <text evidence="1">The sequence shown here is derived from an EMBL/GenBank/DDBJ whole genome shotgun (WGS) entry which is preliminary data.</text>
</comment>
<organism evidence="1 2">
    <name type="scientific">Cylicocyclus nassatus</name>
    <name type="common">Nematode worm</name>
    <dbReference type="NCBI Taxonomy" id="53992"/>
    <lineage>
        <taxon>Eukaryota</taxon>
        <taxon>Metazoa</taxon>
        <taxon>Ecdysozoa</taxon>
        <taxon>Nematoda</taxon>
        <taxon>Chromadorea</taxon>
        <taxon>Rhabditida</taxon>
        <taxon>Rhabditina</taxon>
        <taxon>Rhabditomorpha</taxon>
        <taxon>Strongyloidea</taxon>
        <taxon>Strongylidae</taxon>
        <taxon>Cylicocyclus</taxon>
    </lineage>
</organism>
<dbReference type="AlphaFoldDB" id="A0AA36M6P0"/>
<gene>
    <name evidence="1" type="ORF">CYNAS_LOCUS12124</name>
</gene>
<accession>A0AA36M6P0</accession>
<name>A0AA36M6P0_CYLNA</name>
<keyword evidence="2" id="KW-1185">Reference proteome</keyword>
<sequence length="124" mass="14086">MKVVNMSSNSVFGYEGNGIYDGHEVTTIAVFYLDQAVYTPGKYDDLYNKALCKLSVRKNCNLKLEVRQVYVARVRRQEDIFVLKNCKAVERWTSGANPGHDLGCISFHNPGTYSGKHLENFLCR</sequence>
<dbReference type="Proteomes" id="UP001176961">
    <property type="component" value="Unassembled WGS sequence"/>
</dbReference>
<evidence type="ECO:0000313" key="1">
    <source>
        <dbReference type="EMBL" id="CAJ0600141.1"/>
    </source>
</evidence>